<dbReference type="Proteomes" id="UP000439903">
    <property type="component" value="Unassembled WGS sequence"/>
</dbReference>
<protein>
    <submittedName>
        <fullName evidence="1">Uncharacterized protein</fullName>
    </submittedName>
</protein>
<evidence type="ECO:0000313" key="1">
    <source>
        <dbReference type="EMBL" id="KAF0559370.1"/>
    </source>
</evidence>
<dbReference type="AlphaFoldDB" id="A0A8H4B4S7"/>
<proteinExistence type="predicted"/>
<gene>
    <name evidence="1" type="ORF">F8M41_006124</name>
</gene>
<sequence length="105" mass="12007">MIVDDTYVVLIRSIDFCEYQKLDINLTNPVKILWLKESNEPMANKSSTEKVARTIASRVKNTRRKNALATRAPYLKLKDQPKVTDLAKSVLNQDQNIDYPDPSTP</sequence>
<organism evidence="1 2">
    <name type="scientific">Gigaspora margarita</name>
    <dbReference type="NCBI Taxonomy" id="4874"/>
    <lineage>
        <taxon>Eukaryota</taxon>
        <taxon>Fungi</taxon>
        <taxon>Fungi incertae sedis</taxon>
        <taxon>Mucoromycota</taxon>
        <taxon>Glomeromycotina</taxon>
        <taxon>Glomeromycetes</taxon>
        <taxon>Diversisporales</taxon>
        <taxon>Gigasporaceae</taxon>
        <taxon>Gigaspora</taxon>
    </lineage>
</organism>
<reference evidence="1 2" key="1">
    <citation type="journal article" date="2019" name="Environ. Microbiol.">
        <title>At the nexus of three kingdoms: the genome of the mycorrhizal fungus Gigaspora margarita provides insights into plant, endobacterial and fungal interactions.</title>
        <authorList>
            <person name="Venice F."/>
            <person name="Ghignone S."/>
            <person name="Salvioli di Fossalunga A."/>
            <person name="Amselem J."/>
            <person name="Novero M."/>
            <person name="Xianan X."/>
            <person name="Sedzielewska Toro K."/>
            <person name="Morin E."/>
            <person name="Lipzen A."/>
            <person name="Grigoriev I.V."/>
            <person name="Henrissat B."/>
            <person name="Martin F.M."/>
            <person name="Bonfante P."/>
        </authorList>
    </citation>
    <scope>NUCLEOTIDE SEQUENCE [LARGE SCALE GENOMIC DNA]</scope>
    <source>
        <strain evidence="1 2">BEG34</strain>
    </source>
</reference>
<evidence type="ECO:0000313" key="2">
    <source>
        <dbReference type="Proteomes" id="UP000439903"/>
    </source>
</evidence>
<accession>A0A8H4B4S7</accession>
<comment type="caution">
    <text evidence="1">The sequence shown here is derived from an EMBL/GenBank/DDBJ whole genome shotgun (WGS) entry which is preliminary data.</text>
</comment>
<dbReference type="EMBL" id="WTPW01000017">
    <property type="protein sequence ID" value="KAF0559370.1"/>
    <property type="molecule type" value="Genomic_DNA"/>
</dbReference>
<name>A0A8H4B4S7_GIGMA</name>
<keyword evidence="2" id="KW-1185">Reference proteome</keyword>
<dbReference type="OrthoDB" id="10449788at2759"/>